<gene>
    <name evidence="1" type="ORF">OCS65_13090</name>
</gene>
<organism evidence="1 2">
    <name type="scientific">Rhodococcus aetherivorans</name>
    <dbReference type="NCBI Taxonomy" id="191292"/>
    <lineage>
        <taxon>Bacteria</taxon>
        <taxon>Bacillati</taxon>
        <taxon>Actinomycetota</taxon>
        <taxon>Actinomycetes</taxon>
        <taxon>Mycobacteriales</taxon>
        <taxon>Nocardiaceae</taxon>
        <taxon>Rhodococcus</taxon>
    </lineage>
</organism>
<dbReference type="RefSeq" id="WP_029544289.1">
    <property type="nucleotide sequence ID" value="NZ_BAAAYP010000024.1"/>
</dbReference>
<name>A0AA46P7Y7_9NOCA</name>
<protein>
    <submittedName>
        <fullName evidence="1">Uncharacterized protein</fullName>
    </submittedName>
</protein>
<dbReference type="Proteomes" id="UP001163947">
    <property type="component" value="Chromosome"/>
</dbReference>
<evidence type="ECO:0000313" key="1">
    <source>
        <dbReference type="EMBL" id="UYF96615.1"/>
    </source>
</evidence>
<sequence>MGFWLYKCNAAEGGPSGYYGDWLRGVFSRGAPVEWGGDYSTLSGEVSKHLAEEVTAGDVVAAYQTDSKSVVGFCTVTKLTGEPGVRRIYLQPIHWLTPAFPVHERKAGTPLESSNAVNGPAAFRELPDAEMQALVTLSGAPDRVLEGKPAKDGWRPVPIRDPSELIVPLDEVWAGHTRGYYGLEESWRQDGVVLAPKSVTFFASLDDLRDYLRWRVGQWEADGYVRTVGVEFRATAAQLVDGDEGTGAMVTLEPFTYRDTPPEFGGTGD</sequence>
<dbReference type="EMBL" id="CP106982">
    <property type="protein sequence ID" value="UYF96615.1"/>
    <property type="molecule type" value="Genomic_DNA"/>
</dbReference>
<evidence type="ECO:0000313" key="2">
    <source>
        <dbReference type="Proteomes" id="UP001163947"/>
    </source>
</evidence>
<reference evidence="1" key="1">
    <citation type="submission" date="2022-09" db="EMBL/GenBank/DDBJ databases">
        <title>The genome sequence of Rhodococcus aetherivorans N1.</title>
        <authorList>
            <person name="Jiang W."/>
        </authorList>
    </citation>
    <scope>NUCLEOTIDE SEQUENCE</scope>
    <source>
        <strain evidence="1">N1</strain>
    </source>
</reference>
<dbReference type="AlphaFoldDB" id="A0AA46P7Y7"/>
<proteinExistence type="predicted"/>
<dbReference type="GeneID" id="83621369"/>
<accession>A0AA46P7Y7</accession>